<dbReference type="Pfam" id="PF14559">
    <property type="entry name" value="TPR_19"/>
    <property type="match status" value="1"/>
</dbReference>
<dbReference type="SUPFAM" id="SSF48452">
    <property type="entry name" value="TPR-like"/>
    <property type="match status" value="2"/>
</dbReference>
<gene>
    <name evidence="4" type="ORF">GRAN_2402</name>
</gene>
<reference evidence="4 5" key="1">
    <citation type="submission" date="2018-11" db="EMBL/GenBank/DDBJ databases">
        <authorList>
            <person name="Mardanov A.V."/>
            <person name="Ravin N.V."/>
            <person name="Dedysh S.N."/>
        </authorList>
    </citation>
    <scope>NUCLEOTIDE SEQUENCE [LARGE SCALE GENOMIC DNA]</scope>
    <source>
        <strain evidence="4 5">AF10</strain>
    </source>
</reference>
<dbReference type="PANTHER" id="PTHR45586:SF1">
    <property type="entry name" value="LIPOPOLYSACCHARIDE ASSEMBLY PROTEIN B"/>
    <property type="match status" value="1"/>
</dbReference>
<sequence length="434" mass="46737">MTSADRASMRTALEAYDQGKVQQAEPTLRDLAARYPKNYESNEALGSLYTETNDLPHALIYLRRASTISPKESLAHANLGALYLKMSKAPEAVQELQAAAKLDPANGATQANLGQALMLARQPKAAAQAFAAAAAISPDDADLKYNQALALYDSGSAREAGSILDALPQASFTPEMHSLAGDADEHAGEFTKALAHYEAAAKASPSDATLYAVVAELLRHWNWEEAIQIADYGATQYPSNEHFRMASGIAHYAKSDYPSAIVTFSSLLQADPNNALAADLLGRSCAALADGENTGCAVVADFAQRHPGNAVMTTYAAVAILHAPEHEQNLDKAAALLKTAIADDPKYAEAYLRMGVLEQMRLHWAESAPYLEQSIALNPTAPEPHYRLSRAYAHMGRSEDAQAQIALHKTYSQQAKDSLDARLQEVMRFVLNPG</sequence>
<feature type="repeat" description="TPR" evidence="3">
    <location>
        <begin position="241"/>
        <end position="274"/>
    </location>
</feature>
<dbReference type="AlphaFoldDB" id="A0A4Q0SWR2"/>
<dbReference type="Pfam" id="PF13432">
    <property type="entry name" value="TPR_16"/>
    <property type="match status" value="2"/>
</dbReference>
<dbReference type="PROSITE" id="PS50005">
    <property type="entry name" value="TPR"/>
    <property type="match status" value="3"/>
</dbReference>
<evidence type="ECO:0000313" key="5">
    <source>
        <dbReference type="Proteomes" id="UP000289437"/>
    </source>
</evidence>
<proteinExistence type="predicted"/>
<keyword evidence="2 3" id="KW-0802">TPR repeat</keyword>
<feature type="repeat" description="TPR" evidence="3">
    <location>
        <begin position="39"/>
        <end position="72"/>
    </location>
</feature>
<evidence type="ECO:0000313" key="4">
    <source>
        <dbReference type="EMBL" id="RXH55545.1"/>
    </source>
</evidence>
<reference evidence="5" key="2">
    <citation type="submission" date="2019-02" db="EMBL/GenBank/DDBJ databases">
        <title>Granulicella sibirica sp. nov., a psychrotolerant acidobacterium isolated from an organic soil layer in forested tundra, West Siberia.</title>
        <authorList>
            <person name="Oshkin I.Y."/>
            <person name="Kulichevskaya I.S."/>
            <person name="Rijpstra W.I.C."/>
            <person name="Sinninghe Damste J.S."/>
            <person name="Rakitin A.L."/>
            <person name="Ravin N.V."/>
            <person name="Dedysh S.N."/>
        </authorList>
    </citation>
    <scope>NUCLEOTIDE SEQUENCE [LARGE SCALE GENOMIC DNA]</scope>
    <source>
        <strain evidence="5">AF10</strain>
    </source>
</reference>
<dbReference type="EMBL" id="RDSM01000002">
    <property type="protein sequence ID" value="RXH55545.1"/>
    <property type="molecule type" value="Genomic_DNA"/>
</dbReference>
<evidence type="ECO:0000256" key="3">
    <source>
        <dbReference type="PROSITE-ProRule" id="PRU00339"/>
    </source>
</evidence>
<keyword evidence="5" id="KW-1185">Reference proteome</keyword>
<dbReference type="SMART" id="SM00028">
    <property type="entry name" value="TPR"/>
    <property type="match status" value="6"/>
</dbReference>
<name>A0A4Q0SWR2_9BACT</name>
<dbReference type="InterPro" id="IPR019734">
    <property type="entry name" value="TPR_rpt"/>
</dbReference>
<evidence type="ECO:0000256" key="2">
    <source>
        <dbReference type="ARBA" id="ARBA00022803"/>
    </source>
</evidence>
<accession>A0A4Q0SWR2</accession>
<dbReference type="PANTHER" id="PTHR45586">
    <property type="entry name" value="TPR REPEAT-CONTAINING PROTEIN PA4667"/>
    <property type="match status" value="1"/>
</dbReference>
<dbReference type="InterPro" id="IPR051012">
    <property type="entry name" value="CellSynth/LPSAsmb/PSIAsmb"/>
</dbReference>
<organism evidence="4 5">
    <name type="scientific">Granulicella sibirica</name>
    <dbReference type="NCBI Taxonomy" id="2479048"/>
    <lineage>
        <taxon>Bacteria</taxon>
        <taxon>Pseudomonadati</taxon>
        <taxon>Acidobacteriota</taxon>
        <taxon>Terriglobia</taxon>
        <taxon>Terriglobales</taxon>
        <taxon>Acidobacteriaceae</taxon>
        <taxon>Granulicella</taxon>
    </lineage>
</organism>
<comment type="caution">
    <text evidence="4">The sequence shown here is derived from an EMBL/GenBank/DDBJ whole genome shotgun (WGS) entry which is preliminary data.</text>
</comment>
<dbReference type="InterPro" id="IPR011990">
    <property type="entry name" value="TPR-like_helical_dom_sf"/>
</dbReference>
<dbReference type="Gene3D" id="1.25.40.10">
    <property type="entry name" value="Tetratricopeptide repeat domain"/>
    <property type="match status" value="3"/>
</dbReference>
<dbReference type="Proteomes" id="UP000289437">
    <property type="component" value="Unassembled WGS sequence"/>
</dbReference>
<feature type="repeat" description="TPR" evidence="3">
    <location>
        <begin position="73"/>
        <end position="106"/>
    </location>
</feature>
<evidence type="ECO:0000256" key="1">
    <source>
        <dbReference type="ARBA" id="ARBA00022737"/>
    </source>
</evidence>
<protein>
    <submittedName>
        <fullName evidence="4">TPR repeat</fullName>
    </submittedName>
</protein>
<keyword evidence="1" id="KW-0677">Repeat</keyword>
<dbReference type="Pfam" id="PF13431">
    <property type="entry name" value="TPR_17"/>
    <property type="match status" value="1"/>
</dbReference>